<keyword evidence="2" id="KW-1185">Reference proteome</keyword>
<protein>
    <submittedName>
        <fullName evidence="1">13147_t:CDS:1</fullName>
    </submittedName>
</protein>
<accession>A0ABN7XHS7</accession>
<reference evidence="1 2" key="1">
    <citation type="submission" date="2021-06" db="EMBL/GenBank/DDBJ databases">
        <authorList>
            <person name="Kallberg Y."/>
            <person name="Tangrot J."/>
            <person name="Rosling A."/>
        </authorList>
    </citation>
    <scope>NUCLEOTIDE SEQUENCE [LARGE SCALE GENOMIC DNA]</scope>
    <source>
        <strain evidence="1 2">120-4 pot B 10/14</strain>
    </source>
</reference>
<feature type="non-terminal residue" evidence="1">
    <location>
        <position position="52"/>
    </location>
</feature>
<sequence length="52" mass="6354">MSVKPKSLSIKDLLKTYKFNIKDLHFTTKYYTFEVEYDGFLRYLIIWNQNIS</sequence>
<comment type="caution">
    <text evidence="1">The sequence shown here is derived from an EMBL/GenBank/DDBJ whole genome shotgun (WGS) entry which is preliminary data.</text>
</comment>
<gene>
    <name evidence="1" type="ORF">GMARGA_LOCUS43643</name>
</gene>
<organism evidence="1 2">
    <name type="scientific">Gigaspora margarita</name>
    <dbReference type="NCBI Taxonomy" id="4874"/>
    <lineage>
        <taxon>Eukaryota</taxon>
        <taxon>Fungi</taxon>
        <taxon>Fungi incertae sedis</taxon>
        <taxon>Mucoromycota</taxon>
        <taxon>Glomeromycotina</taxon>
        <taxon>Glomeromycetes</taxon>
        <taxon>Diversisporales</taxon>
        <taxon>Gigasporaceae</taxon>
        <taxon>Gigaspora</taxon>
    </lineage>
</organism>
<dbReference type="EMBL" id="CAJVQB010142800">
    <property type="protein sequence ID" value="CAG8854822.1"/>
    <property type="molecule type" value="Genomic_DNA"/>
</dbReference>
<proteinExistence type="predicted"/>
<evidence type="ECO:0000313" key="1">
    <source>
        <dbReference type="EMBL" id="CAG8854822.1"/>
    </source>
</evidence>
<evidence type="ECO:0000313" key="2">
    <source>
        <dbReference type="Proteomes" id="UP000789901"/>
    </source>
</evidence>
<name>A0ABN7XHS7_GIGMA</name>
<dbReference type="Proteomes" id="UP000789901">
    <property type="component" value="Unassembled WGS sequence"/>
</dbReference>